<accession>A0A9D4CUK5</accession>
<keyword evidence="2" id="KW-1185">Reference proteome</keyword>
<evidence type="ECO:0000313" key="2">
    <source>
        <dbReference type="Proteomes" id="UP000828390"/>
    </source>
</evidence>
<reference evidence="1" key="2">
    <citation type="submission" date="2020-11" db="EMBL/GenBank/DDBJ databases">
        <authorList>
            <person name="McCartney M.A."/>
            <person name="Auch B."/>
            <person name="Kono T."/>
            <person name="Mallez S."/>
            <person name="Becker A."/>
            <person name="Gohl D.M."/>
            <person name="Silverstein K.A.T."/>
            <person name="Koren S."/>
            <person name="Bechman K.B."/>
            <person name="Herman A."/>
            <person name="Abrahante J.E."/>
            <person name="Garbe J."/>
        </authorList>
    </citation>
    <scope>NUCLEOTIDE SEQUENCE</scope>
    <source>
        <strain evidence="1">Duluth1</strain>
        <tissue evidence="1">Whole animal</tissue>
    </source>
</reference>
<dbReference type="Proteomes" id="UP000828390">
    <property type="component" value="Unassembled WGS sequence"/>
</dbReference>
<dbReference type="AlphaFoldDB" id="A0A9D4CUK5"/>
<name>A0A9D4CUK5_DREPO</name>
<protein>
    <submittedName>
        <fullName evidence="1">Uncharacterized protein</fullName>
    </submittedName>
</protein>
<reference evidence="1" key="1">
    <citation type="journal article" date="2019" name="bioRxiv">
        <title>The Genome of the Zebra Mussel, Dreissena polymorpha: A Resource for Invasive Species Research.</title>
        <authorList>
            <person name="McCartney M.A."/>
            <person name="Auch B."/>
            <person name="Kono T."/>
            <person name="Mallez S."/>
            <person name="Zhang Y."/>
            <person name="Obille A."/>
            <person name="Becker A."/>
            <person name="Abrahante J.E."/>
            <person name="Garbe J."/>
            <person name="Badalamenti J.P."/>
            <person name="Herman A."/>
            <person name="Mangelson H."/>
            <person name="Liachko I."/>
            <person name="Sullivan S."/>
            <person name="Sone E.D."/>
            <person name="Koren S."/>
            <person name="Silverstein K.A.T."/>
            <person name="Beckman K.B."/>
            <person name="Gohl D.M."/>
        </authorList>
    </citation>
    <scope>NUCLEOTIDE SEQUENCE</scope>
    <source>
        <strain evidence="1">Duluth1</strain>
        <tissue evidence="1">Whole animal</tissue>
    </source>
</reference>
<proteinExistence type="predicted"/>
<comment type="caution">
    <text evidence="1">The sequence shown here is derived from an EMBL/GenBank/DDBJ whole genome shotgun (WGS) entry which is preliminary data.</text>
</comment>
<dbReference type="EMBL" id="JAIWYP010000012">
    <property type="protein sequence ID" value="KAH3730551.1"/>
    <property type="molecule type" value="Genomic_DNA"/>
</dbReference>
<gene>
    <name evidence="1" type="ORF">DPMN_056541</name>
</gene>
<sequence>MNLLGGNSAIHVSRLHLYFVYINNADYDVDVNQHYVDNDVYDGYGKMFVTVICN</sequence>
<evidence type="ECO:0000313" key="1">
    <source>
        <dbReference type="EMBL" id="KAH3730551.1"/>
    </source>
</evidence>
<organism evidence="1 2">
    <name type="scientific">Dreissena polymorpha</name>
    <name type="common">Zebra mussel</name>
    <name type="synonym">Mytilus polymorpha</name>
    <dbReference type="NCBI Taxonomy" id="45954"/>
    <lineage>
        <taxon>Eukaryota</taxon>
        <taxon>Metazoa</taxon>
        <taxon>Spiralia</taxon>
        <taxon>Lophotrochozoa</taxon>
        <taxon>Mollusca</taxon>
        <taxon>Bivalvia</taxon>
        <taxon>Autobranchia</taxon>
        <taxon>Heteroconchia</taxon>
        <taxon>Euheterodonta</taxon>
        <taxon>Imparidentia</taxon>
        <taxon>Neoheterodontei</taxon>
        <taxon>Myida</taxon>
        <taxon>Dreissenoidea</taxon>
        <taxon>Dreissenidae</taxon>
        <taxon>Dreissena</taxon>
    </lineage>
</organism>